<dbReference type="Proteomes" id="UP000182652">
    <property type="component" value="Unassembled WGS sequence"/>
</dbReference>
<evidence type="ECO:0000256" key="1">
    <source>
        <dbReference type="SAM" id="MobiDB-lite"/>
    </source>
</evidence>
<protein>
    <submittedName>
        <fullName evidence="2">Uncharacterized protein</fullName>
    </submittedName>
</protein>
<dbReference type="AlphaFoldDB" id="A0A1H4I6H4"/>
<evidence type="ECO:0000313" key="3">
    <source>
        <dbReference type="Proteomes" id="UP000182652"/>
    </source>
</evidence>
<feature type="region of interest" description="Disordered" evidence="1">
    <location>
        <begin position="334"/>
        <end position="363"/>
    </location>
</feature>
<gene>
    <name evidence="2" type="ORF">SAMN04489745_0060</name>
</gene>
<reference evidence="2 3" key="1">
    <citation type="submission" date="2016-10" db="EMBL/GenBank/DDBJ databases">
        <authorList>
            <person name="de Groot N.N."/>
        </authorList>
    </citation>
    <scope>NUCLEOTIDE SEQUENCE [LARGE SCALE GENOMIC DNA]</scope>
    <source>
        <strain evidence="2 3">DSM 10495</strain>
    </source>
</reference>
<keyword evidence="3" id="KW-1185">Reference proteome</keyword>
<dbReference type="EMBL" id="FNSN01000002">
    <property type="protein sequence ID" value="SEB29563.1"/>
    <property type="molecule type" value="Genomic_DNA"/>
</dbReference>
<proteinExistence type="predicted"/>
<feature type="compositionally biased region" description="Basic residues" evidence="1">
    <location>
        <begin position="339"/>
        <end position="348"/>
    </location>
</feature>
<evidence type="ECO:0000313" key="2">
    <source>
        <dbReference type="EMBL" id="SEB29563.1"/>
    </source>
</evidence>
<name>A0A1H4I6H4_9MICC</name>
<accession>A0A1H4I6H4</accession>
<organism evidence="2 3">
    <name type="scientific">Arthrobacter woluwensis</name>
    <dbReference type="NCBI Taxonomy" id="156980"/>
    <lineage>
        <taxon>Bacteria</taxon>
        <taxon>Bacillati</taxon>
        <taxon>Actinomycetota</taxon>
        <taxon>Actinomycetes</taxon>
        <taxon>Micrococcales</taxon>
        <taxon>Micrococcaceae</taxon>
        <taxon>Arthrobacter</taxon>
    </lineage>
</organism>
<feature type="compositionally biased region" description="Polar residues" evidence="1">
    <location>
        <begin position="349"/>
        <end position="361"/>
    </location>
</feature>
<dbReference type="STRING" id="156980.SAMN04489745_0060"/>
<sequence length="630" mass="68825">MSSVPTGTDSASTDIAVAATPLPTPEQLWVLAPLIAGTPKYRAGFWRGPKFEYPESETRPLGARRPARPAAVMLQGPDGTVATLALDLDTSKASQAVVDADAQLLRTLLTTKGLLFVEDYSPTSGGRHFYIPLQERMDGAEARELVEAIGRRCPSLDAGPHQTGAHGCIRVPGSEHKRGGHQVLVGSLNTAYHYLKVRNPAVGIRALQRAFAPELHRGAEEARRRETATRLMTAEVSSAAAGHSTALPAAGALSPLRLLARSGLYDTARYPSDSEARMAVLNHLAGSGWSYTDVLAGLEDQCKGLPGLYGSEKRLTRLLPTEWAKAVAWTSEKNAGQARRQKHGHKCNTSKPVTTGGALTSDSEKSSEAIRHLLNDVENVIESSVDDRLARQGREGTSLRLLLRAVIGFCRAQETQVIDVGVRSLATAMGKSHVTIARLLHRLAATSDGVLTKVADGRGKNADLYVVDLPEKHQELATSLSWRRGRSYGVRPVFRVLGDHAALVFEAIERARYSPTTADLIRTTRISAGTVRQALDTMTGLGMIHRRADMSWAITHTTNLRRLAIQLGADVDVAEQIRLYRLQRRRWHDWLARHDPENGDLSPTDLYDHEKDEYWLPPADDLRPAFWAAA</sequence>